<evidence type="ECO:0000313" key="2">
    <source>
        <dbReference type="EMBL" id="KAF9485247.1"/>
    </source>
</evidence>
<gene>
    <name evidence="2" type="ORF">BDN70DRAFT_890397</name>
</gene>
<comment type="caution">
    <text evidence="2">The sequence shown here is derived from an EMBL/GenBank/DDBJ whole genome shotgun (WGS) entry which is preliminary data.</text>
</comment>
<proteinExistence type="predicted"/>
<dbReference type="EMBL" id="MU155137">
    <property type="protein sequence ID" value="KAF9485247.1"/>
    <property type="molecule type" value="Genomic_DNA"/>
</dbReference>
<dbReference type="Proteomes" id="UP000807469">
    <property type="component" value="Unassembled WGS sequence"/>
</dbReference>
<evidence type="ECO:0000259" key="1">
    <source>
        <dbReference type="Pfam" id="PF17667"/>
    </source>
</evidence>
<dbReference type="InterPro" id="IPR040976">
    <property type="entry name" value="Pkinase_fungal"/>
</dbReference>
<reference evidence="2" key="1">
    <citation type="submission" date="2020-11" db="EMBL/GenBank/DDBJ databases">
        <authorList>
            <consortium name="DOE Joint Genome Institute"/>
            <person name="Ahrendt S."/>
            <person name="Riley R."/>
            <person name="Andreopoulos W."/>
            <person name="Labutti K."/>
            <person name="Pangilinan J."/>
            <person name="Ruiz-Duenas F.J."/>
            <person name="Barrasa J.M."/>
            <person name="Sanchez-Garcia M."/>
            <person name="Camarero S."/>
            <person name="Miyauchi S."/>
            <person name="Serrano A."/>
            <person name="Linde D."/>
            <person name="Babiker R."/>
            <person name="Drula E."/>
            <person name="Ayuso-Fernandez I."/>
            <person name="Pacheco R."/>
            <person name="Padilla G."/>
            <person name="Ferreira P."/>
            <person name="Barriuso J."/>
            <person name="Kellner H."/>
            <person name="Castanera R."/>
            <person name="Alfaro M."/>
            <person name="Ramirez L."/>
            <person name="Pisabarro A.G."/>
            <person name="Kuo A."/>
            <person name="Tritt A."/>
            <person name="Lipzen A."/>
            <person name="He G."/>
            <person name="Yan M."/>
            <person name="Ng V."/>
            <person name="Cullen D."/>
            <person name="Martin F."/>
            <person name="Rosso M.-N."/>
            <person name="Henrissat B."/>
            <person name="Hibbett D."/>
            <person name="Martinez A.T."/>
            <person name="Grigoriev I.V."/>
        </authorList>
    </citation>
    <scope>NUCLEOTIDE SEQUENCE</scope>
    <source>
        <strain evidence="2">CIRM-BRFM 674</strain>
    </source>
</reference>
<dbReference type="OrthoDB" id="3040568at2759"/>
<feature type="domain" description="Fungal-type protein kinase" evidence="1">
    <location>
        <begin position="20"/>
        <end position="127"/>
    </location>
</feature>
<dbReference type="Pfam" id="PF17667">
    <property type="entry name" value="Pkinase_fungal"/>
    <property type="match status" value="1"/>
</dbReference>
<protein>
    <recommendedName>
        <fullName evidence="1">Fungal-type protein kinase domain-containing protein</fullName>
    </recommendedName>
</protein>
<organism evidence="2 3">
    <name type="scientific">Pholiota conissans</name>
    <dbReference type="NCBI Taxonomy" id="109636"/>
    <lineage>
        <taxon>Eukaryota</taxon>
        <taxon>Fungi</taxon>
        <taxon>Dikarya</taxon>
        <taxon>Basidiomycota</taxon>
        <taxon>Agaricomycotina</taxon>
        <taxon>Agaricomycetes</taxon>
        <taxon>Agaricomycetidae</taxon>
        <taxon>Agaricales</taxon>
        <taxon>Agaricineae</taxon>
        <taxon>Strophariaceae</taxon>
        <taxon>Pholiota</taxon>
    </lineage>
</organism>
<evidence type="ECO:0000313" key="3">
    <source>
        <dbReference type="Proteomes" id="UP000807469"/>
    </source>
</evidence>
<dbReference type="AlphaFoldDB" id="A0A9P5ZBN8"/>
<sequence length="228" mass="26354">MPPQRPACKHMPGVPRGIVRITNFDTKRELVSALIDIIQAHHDLIQCGIQPKEIVLNNLVFLPENEGSSQGIYDAPTRMRKGYLVNAGHPPTDTLRFKALDLIKDPNQPRQAHHDLESFLYIIIYICVICAGPHNHWRTDMDTSTTAIAHWGLTQMAVRYLWMTKSDTMMKRELFQPEVLDTFAPYFKDFEPLVGRLRLCFFDQTRRGKVTHAEFIAVLQQFLRELKE</sequence>
<accession>A0A9P5ZBN8</accession>
<keyword evidence="3" id="KW-1185">Reference proteome</keyword>
<name>A0A9P5ZBN8_9AGAR</name>
<dbReference type="PANTHER" id="PTHR38248:SF2">
    <property type="entry name" value="FUNK1 11"/>
    <property type="match status" value="1"/>
</dbReference>
<dbReference type="PANTHER" id="PTHR38248">
    <property type="entry name" value="FUNK1 6"/>
    <property type="match status" value="1"/>
</dbReference>